<dbReference type="InterPro" id="IPR050103">
    <property type="entry name" value="Class-III_PLP-dep_AT"/>
</dbReference>
<evidence type="ECO:0000256" key="1">
    <source>
        <dbReference type="ARBA" id="ARBA00001933"/>
    </source>
</evidence>
<dbReference type="GO" id="GO:0030170">
    <property type="term" value="F:pyridoxal phosphate binding"/>
    <property type="evidence" value="ECO:0007669"/>
    <property type="project" value="InterPro"/>
</dbReference>
<dbReference type="InterPro" id="IPR015424">
    <property type="entry name" value="PyrdxlP-dep_Trfase"/>
</dbReference>
<evidence type="ECO:0000313" key="6">
    <source>
        <dbReference type="EMBL" id="OEK04272.1"/>
    </source>
</evidence>
<comment type="caution">
    <text evidence="6">The sequence shown here is derived from an EMBL/GenBank/DDBJ whole genome shotgun (WGS) entry which is preliminary data.</text>
</comment>
<evidence type="ECO:0000256" key="4">
    <source>
        <dbReference type="ARBA" id="ARBA00022898"/>
    </source>
</evidence>
<evidence type="ECO:0000313" key="7">
    <source>
        <dbReference type="Proteomes" id="UP000095552"/>
    </source>
</evidence>
<dbReference type="OrthoDB" id="9762089at2"/>
<dbReference type="InterPro" id="IPR015422">
    <property type="entry name" value="PyrdxlP-dep_Trfase_small"/>
</dbReference>
<dbReference type="Gene3D" id="3.40.640.10">
    <property type="entry name" value="Type I PLP-dependent aspartate aminotransferase-like (Major domain)"/>
    <property type="match status" value="1"/>
</dbReference>
<dbReference type="InterPro" id="IPR005814">
    <property type="entry name" value="Aminotrans_3"/>
</dbReference>
<sequence length="394" mass="43087">MDAKSIFLNHLAQTSPHPLAIAVDYASGSYIYDQSGKKYLDLISGIAVSNIGHSHPAIIKAVKEQAEKYMHVMAYGEFIQAPQNKLAKKLADLLPEVLDSSYFVNSGAEANEGALKLAKRITGRTEIVAFKKSYHGSTHGALSVSGNEVKKNAFRPLLPDVKFLEFNNPDDLVGITERTAAVIIEPIQGDAGVRIADQNYLNSLRNRCTEVGAQLIFDEIQTGFGRTGKLFAFEHYGVTPDILTIAKAFGGGMPIGAFISSKPKMNSLTHNPMLGHITTFGGHPVNCAAALANIEVIQNDRLIDRVESKGKLLEELIAHPGIKEIRRKGLMFAIEFETADLVQKIVKRCIENGVIAFWFLSCPESFRLAPPINISDEDIREGARIIHEAISTCC</sequence>
<name>A0A1E5SYU1_9BACT</name>
<organism evidence="6 7">
    <name type="scientific">Roseivirga misakiensis</name>
    <dbReference type="NCBI Taxonomy" id="1563681"/>
    <lineage>
        <taxon>Bacteria</taxon>
        <taxon>Pseudomonadati</taxon>
        <taxon>Bacteroidota</taxon>
        <taxon>Cytophagia</taxon>
        <taxon>Cytophagales</taxon>
        <taxon>Roseivirgaceae</taxon>
        <taxon>Roseivirga</taxon>
    </lineage>
</organism>
<dbReference type="PIRSF" id="PIRSF000521">
    <property type="entry name" value="Transaminase_4ab_Lys_Orn"/>
    <property type="match status" value="1"/>
</dbReference>
<dbReference type="InterPro" id="IPR015421">
    <property type="entry name" value="PyrdxlP-dep_Trfase_major"/>
</dbReference>
<dbReference type="EMBL" id="MDGQ01000005">
    <property type="protein sequence ID" value="OEK04272.1"/>
    <property type="molecule type" value="Genomic_DNA"/>
</dbReference>
<dbReference type="PANTHER" id="PTHR11986">
    <property type="entry name" value="AMINOTRANSFERASE CLASS III"/>
    <property type="match status" value="1"/>
</dbReference>
<evidence type="ECO:0000256" key="2">
    <source>
        <dbReference type="ARBA" id="ARBA00022576"/>
    </source>
</evidence>
<dbReference type="SUPFAM" id="SSF53383">
    <property type="entry name" value="PLP-dependent transferases"/>
    <property type="match status" value="1"/>
</dbReference>
<dbReference type="AlphaFoldDB" id="A0A1E5SYU1"/>
<dbReference type="GO" id="GO:0008483">
    <property type="term" value="F:transaminase activity"/>
    <property type="evidence" value="ECO:0007669"/>
    <property type="project" value="UniProtKB-KW"/>
</dbReference>
<dbReference type="CDD" id="cd00610">
    <property type="entry name" value="OAT_like"/>
    <property type="match status" value="1"/>
</dbReference>
<keyword evidence="3 6" id="KW-0808">Transferase</keyword>
<evidence type="ECO:0000256" key="3">
    <source>
        <dbReference type="ARBA" id="ARBA00022679"/>
    </source>
</evidence>
<dbReference type="STRING" id="1563681.BFP71_12370"/>
<gene>
    <name evidence="6" type="ORF">BFP71_12370</name>
</gene>
<dbReference type="PROSITE" id="PS00600">
    <property type="entry name" value="AA_TRANSFER_CLASS_3"/>
    <property type="match status" value="1"/>
</dbReference>
<dbReference type="RefSeq" id="WP_069835777.1">
    <property type="nucleotide sequence ID" value="NZ_MDGQ01000005.1"/>
</dbReference>
<proteinExistence type="inferred from homology"/>
<dbReference type="GO" id="GO:0042802">
    <property type="term" value="F:identical protein binding"/>
    <property type="evidence" value="ECO:0007669"/>
    <property type="project" value="TreeGrafter"/>
</dbReference>
<dbReference type="FunFam" id="3.40.640.10:FF:000004">
    <property type="entry name" value="Acetylornithine aminotransferase"/>
    <property type="match status" value="1"/>
</dbReference>
<dbReference type="PANTHER" id="PTHR11986:SF79">
    <property type="entry name" value="ACETYLORNITHINE AMINOTRANSFERASE, MITOCHONDRIAL"/>
    <property type="match status" value="1"/>
</dbReference>
<dbReference type="Proteomes" id="UP000095552">
    <property type="component" value="Unassembled WGS sequence"/>
</dbReference>
<comment type="similarity">
    <text evidence="5">Belongs to the class-III pyridoxal-phosphate-dependent aminotransferase family.</text>
</comment>
<protein>
    <submittedName>
        <fullName evidence="6">Aminotransferase class III</fullName>
    </submittedName>
</protein>
<keyword evidence="2 6" id="KW-0032">Aminotransferase</keyword>
<accession>A0A1E5SYU1</accession>
<dbReference type="InterPro" id="IPR049704">
    <property type="entry name" value="Aminotrans_3_PPA_site"/>
</dbReference>
<reference evidence="6 7" key="1">
    <citation type="submission" date="2016-08" db="EMBL/GenBank/DDBJ databases">
        <title>Draft genome of Fabibacter sp. strain SK-8.</title>
        <authorList>
            <person name="Wong S.-K."/>
            <person name="Hamasaki K."/>
            <person name="Yoshizawa S."/>
        </authorList>
    </citation>
    <scope>NUCLEOTIDE SEQUENCE [LARGE SCALE GENOMIC DNA]</scope>
    <source>
        <strain evidence="6 7">SK-8</strain>
    </source>
</reference>
<comment type="cofactor">
    <cofactor evidence="1">
        <name>pyridoxal 5'-phosphate</name>
        <dbReference type="ChEBI" id="CHEBI:597326"/>
    </cofactor>
</comment>
<dbReference type="Gene3D" id="3.90.1150.10">
    <property type="entry name" value="Aspartate Aminotransferase, domain 1"/>
    <property type="match status" value="1"/>
</dbReference>
<keyword evidence="7" id="KW-1185">Reference proteome</keyword>
<dbReference type="Pfam" id="PF00202">
    <property type="entry name" value="Aminotran_3"/>
    <property type="match status" value="1"/>
</dbReference>
<keyword evidence="4 5" id="KW-0663">Pyridoxal phosphate</keyword>
<evidence type="ECO:0000256" key="5">
    <source>
        <dbReference type="RuleBase" id="RU003560"/>
    </source>
</evidence>